<sequence length="61" mass="6180">MPLVSLIVEQYVQWRFGVTAALGLALLGLGLKPGNENAPWAATCTAVGGFLLVAPALTAGA</sequence>
<dbReference type="Proteomes" id="UP001163878">
    <property type="component" value="Chromosome"/>
</dbReference>
<dbReference type="EMBL" id="CP107567">
    <property type="protein sequence ID" value="UYQ62983.1"/>
    <property type="molecule type" value="Genomic_DNA"/>
</dbReference>
<keyword evidence="1" id="KW-1133">Transmembrane helix</keyword>
<protein>
    <submittedName>
        <fullName evidence="2">Uncharacterized protein</fullName>
    </submittedName>
</protein>
<evidence type="ECO:0000256" key="1">
    <source>
        <dbReference type="SAM" id="Phobius"/>
    </source>
</evidence>
<keyword evidence="1" id="KW-0812">Transmembrane</keyword>
<feature type="transmembrane region" description="Helical" evidence="1">
    <location>
        <begin position="12"/>
        <end position="31"/>
    </location>
</feature>
<keyword evidence="3" id="KW-1185">Reference proteome</keyword>
<accession>A0ABY6I7K9</accession>
<feature type="transmembrane region" description="Helical" evidence="1">
    <location>
        <begin position="38"/>
        <end position="57"/>
    </location>
</feature>
<proteinExistence type="predicted"/>
<reference evidence="2" key="1">
    <citation type="submission" date="2022-10" db="EMBL/GenBank/DDBJ databases">
        <title>Cytochrome P450 Catalyzes Benzene Ring Formation in the Biosynthesis of Trialkyl-Substituted Aromatic Polyketides.</title>
        <authorList>
            <person name="Zhao E."/>
            <person name="Ge H."/>
        </authorList>
    </citation>
    <scope>NUCLEOTIDE SEQUENCE</scope>
    <source>
        <strain evidence="2">NA0869</strain>
    </source>
</reference>
<evidence type="ECO:0000313" key="3">
    <source>
        <dbReference type="Proteomes" id="UP001163878"/>
    </source>
</evidence>
<evidence type="ECO:0000313" key="2">
    <source>
        <dbReference type="EMBL" id="UYQ62983.1"/>
    </source>
</evidence>
<gene>
    <name evidence="2" type="ORF">OGH68_16815</name>
</gene>
<keyword evidence="1" id="KW-0472">Membrane</keyword>
<dbReference type="RefSeq" id="WP_264244896.1">
    <property type="nucleotide sequence ID" value="NZ_CP107567.1"/>
</dbReference>
<name>A0ABY6I7K9_STRPE</name>
<organism evidence="2 3">
    <name type="scientific">Streptomyces peucetius</name>
    <dbReference type="NCBI Taxonomy" id="1950"/>
    <lineage>
        <taxon>Bacteria</taxon>
        <taxon>Bacillati</taxon>
        <taxon>Actinomycetota</taxon>
        <taxon>Actinomycetes</taxon>
        <taxon>Kitasatosporales</taxon>
        <taxon>Streptomycetaceae</taxon>
        <taxon>Streptomyces</taxon>
    </lineage>
</organism>